<evidence type="ECO:0000313" key="8">
    <source>
        <dbReference type="EMBL" id="MXP77897.1"/>
    </source>
</evidence>
<dbReference type="HAMAP" id="MF_01224_B">
    <property type="entry name" value="MoaC_B"/>
    <property type="match status" value="1"/>
</dbReference>
<comment type="caution">
    <text evidence="8">The sequence shown here is derived from an EMBL/GenBank/DDBJ whole genome shotgun (WGS) entry which is preliminary data.</text>
</comment>
<evidence type="ECO:0000256" key="4">
    <source>
        <dbReference type="ARBA" id="ARBA00023150"/>
    </source>
</evidence>
<evidence type="ECO:0000256" key="1">
    <source>
        <dbReference type="ARBA" id="ARBA00001637"/>
    </source>
</evidence>
<dbReference type="GO" id="GO:0061799">
    <property type="term" value="F:cyclic pyranopterin monophosphate synthase activity"/>
    <property type="evidence" value="ECO:0007669"/>
    <property type="project" value="UniProtKB-UniRule"/>
</dbReference>
<reference evidence="8 9" key="1">
    <citation type="submission" date="2019-12" db="EMBL/GenBank/DDBJ databases">
        <title>Sporaefaciens musculi gen. nov., sp. nov., a novel bacterium isolated from the caecum of an obese mouse.</title>
        <authorList>
            <person name="Rasmussen T.S."/>
            <person name="Streidl T."/>
            <person name="Hitch T.C.A."/>
            <person name="Wortmann E."/>
            <person name="Deptula P."/>
            <person name="Hansen M."/>
            <person name="Nielsen D.S."/>
            <person name="Clavel T."/>
            <person name="Vogensen F.K."/>
        </authorList>
    </citation>
    <scope>NUCLEOTIDE SEQUENCE [LARGE SCALE GENOMIC DNA]</scope>
    <source>
        <strain evidence="8 9">WCA-9-b2</strain>
    </source>
</reference>
<dbReference type="UniPathway" id="UPA00344"/>
<dbReference type="EMBL" id="WUQX01000001">
    <property type="protein sequence ID" value="MXP77897.1"/>
    <property type="molecule type" value="Genomic_DNA"/>
</dbReference>
<dbReference type="Proteomes" id="UP000460412">
    <property type="component" value="Unassembled WGS sequence"/>
</dbReference>
<protein>
    <recommendedName>
        <fullName evidence="3 6">Cyclic pyranopterin monophosphate synthase</fullName>
        <ecNumber evidence="3 6">4.6.1.17</ecNumber>
    </recommendedName>
    <alternativeName>
        <fullName evidence="6">Molybdenum cofactor biosynthesis protein C</fullName>
    </alternativeName>
</protein>
<dbReference type="GO" id="GO:0006777">
    <property type="term" value="P:Mo-molybdopterin cofactor biosynthetic process"/>
    <property type="evidence" value="ECO:0007669"/>
    <property type="project" value="UniProtKB-UniRule"/>
</dbReference>
<comment type="similarity">
    <text evidence="6">Belongs to the MoaC family.</text>
</comment>
<evidence type="ECO:0000259" key="7">
    <source>
        <dbReference type="Pfam" id="PF01967"/>
    </source>
</evidence>
<dbReference type="Pfam" id="PF01967">
    <property type="entry name" value="MoaC"/>
    <property type="match status" value="1"/>
</dbReference>
<evidence type="ECO:0000256" key="2">
    <source>
        <dbReference type="ARBA" id="ARBA00005046"/>
    </source>
</evidence>
<comment type="pathway">
    <text evidence="2 6">Cofactor biosynthesis; molybdopterin biosynthesis.</text>
</comment>
<evidence type="ECO:0000256" key="5">
    <source>
        <dbReference type="ARBA" id="ARBA00023239"/>
    </source>
</evidence>
<keyword evidence="9" id="KW-1185">Reference proteome</keyword>
<proteinExistence type="inferred from homology"/>
<name>A0A7X3MKF8_9FIRM</name>
<dbReference type="NCBIfam" id="NF006870">
    <property type="entry name" value="PRK09364.1"/>
    <property type="match status" value="1"/>
</dbReference>
<dbReference type="Gene3D" id="3.30.70.640">
    <property type="entry name" value="Molybdopterin cofactor biosynthesis C (MoaC) domain"/>
    <property type="match status" value="1"/>
</dbReference>
<dbReference type="SUPFAM" id="SSF55040">
    <property type="entry name" value="Molybdenum cofactor biosynthesis protein C, MoaC"/>
    <property type="match status" value="1"/>
</dbReference>
<evidence type="ECO:0000256" key="6">
    <source>
        <dbReference type="HAMAP-Rule" id="MF_01224"/>
    </source>
</evidence>
<organism evidence="8 9">
    <name type="scientific">Sporofaciens musculi</name>
    <dbReference type="NCBI Taxonomy" id="2681861"/>
    <lineage>
        <taxon>Bacteria</taxon>
        <taxon>Bacillati</taxon>
        <taxon>Bacillota</taxon>
        <taxon>Clostridia</taxon>
        <taxon>Lachnospirales</taxon>
        <taxon>Lachnospiraceae</taxon>
        <taxon>Sporofaciens</taxon>
    </lineage>
</organism>
<keyword evidence="4 6" id="KW-0501">Molybdenum cofactor biosynthesis</keyword>
<feature type="domain" description="Molybdopterin cofactor biosynthesis C (MoaC)" evidence="7">
    <location>
        <begin position="14"/>
        <end position="149"/>
    </location>
</feature>
<sequence length="162" mass="17510">MELSHFDREGNAIMVDVTQKEVTDRTAQARGRIRVSKAVYEAVEKGTAAKGDVLGVARIAGIMAAKQTANLIPLCHVLKITKASVDFHLLKEECEIEAVCTVRVAGKTGVEMEALTGVSVALLTIYDMCKAMDRGMEIHNICLEKKTGGKSGSYERQLGQGD</sequence>
<comment type="catalytic activity">
    <reaction evidence="1 6">
        <text>(8S)-3',8-cyclo-7,8-dihydroguanosine 5'-triphosphate = cyclic pyranopterin phosphate + diphosphate</text>
        <dbReference type="Rhea" id="RHEA:49580"/>
        <dbReference type="ChEBI" id="CHEBI:33019"/>
        <dbReference type="ChEBI" id="CHEBI:59648"/>
        <dbReference type="ChEBI" id="CHEBI:131766"/>
        <dbReference type="EC" id="4.6.1.17"/>
    </reaction>
</comment>
<dbReference type="InterPro" id="IPR023045">
    <property type="entry name" value="MoaC"/>
</dbReference>
<dbReference type="NCBIfam" id="TIGR00581">
    <property type="entry name" value="moaC"/>
    <property type="match status" value="1"/>
</dbReference>
<keyword evidence="5 6" id="KW-0456">Lyase</keyword>
<dbReference type="PANTHER" id="PTHR22960">
    <property type="entry name" value="MOLYBDOPTERIN COFACTOR SYNTHESIS PROTEIN A"/>
    <property type="match status" value="1"/>
</dbReference>
<dbReference type="InterPro" id="IPR050105">
    <property type="entry name" value="MoCo_biosynth_MoaA/MoaC"/>
</dbReference>
<comment type="function">
    <text evidence="6">Catalyzes the conversion of (8S)-3',8-cyclo-7,8-dihydroguanosine 5'-triphosphate to cyclic pyranopterin monophosphate (cPMP).</text>
</comment>
<dbReference type="AlphaFoldDB" id="A0A7X3MKF8"/>
<dbReference type="InterPro" id="IPR047594">
    <property type="entry name" value="MoaC_bact/euk"/>
</dbReference>
<dbReference type="InterPro" id="IPR036522">
    <property type="entry name" value="MoaC_sf"/>
</dbReference>
<dbReference type="CDD" id="cd01420">
    <property type="entry name" value="MoaC_PE"/>
    <property type="match status" value="1"/>
</dbReference>
<dbReference type="RefSeq" id="WP_159753678.1">
    <property type="nucleotide sequence ID" value="NZ_CASSPE010000018.1"/>
</dbReference>
<dbReference type="EC" id="4.6.1.17" evidence="3 6"/>
<dbReference type="PANTHER" id="PTHR22960:SF29">
    <property type="entry name" value="CYCLIC PYRANOPTERIN MONOPHOSPHATE SYNTHASE"/>
    <property type="match status" value="1"/>
</dbReference>
<evidence type="ECO:0000256" key="3">
    <source>
        <dbReference type="ARBA" id="ARBA00012575"/>
    </source>
</evidence>
<feature type="binding site" evidence="6">
    <location>
        <begin position="74"/>
        <end position="76"/>
    </location>
    <ligand>
        <name>substrate</name>
    </ligand>
</feature>
<evidence type="ECO:0000313" key="9">
    <source>
        <dbReference type="Proteomes" id="UP000460412"/>
    </source>
</evidence>
<comment type="subunit">
    <text evidence="6">Homohexamer; trimer of dimers.</text>
</comment>
<accession>A0A7X3MKF8</accession>
<gene>
    <name evidence="6 8" type="primary">moaC</name>
    <name evidence="8" type="ORF">GN277_21850</name>
</gene>
<dbReference type="InterPro" id="IPR002820">
    <property type="entry name" value="Mopterin_CF_biosynth-C_dom"/>
</dbReference>
<feature type="binding site" evidence="6">
    <location>
        <begin position="112"/>
        <end position="113"/>
    </location>
    <ligand>
        <name>substrate</name>
    </ligand>
</feature>
<feature type="active site" evidence="6">
    <location>
        <position position="127"/>
    </location>
</feature>